<dbReference type="RefSeq" id="YP_009812670.1">
    <property type="nucleotide sequence ID" value="NC_048068.1"/>
</dbReference>
<keyword evidence="2" id="KW-1185">Reference proteome</keyword>
<name>A0A385UJD0_9CAUD</name>
<protein>
    <submittedName>
        <fullName evidence="1">Uncharacterized protein</fullName>
    </submittedName>
</protein>
<reference evidence="1 2" key="1">
    <citation type="submission" date="2018-08" db="EMBL/GenBank/DDBJ databases">
        <authorList>
            <person name="Miller G.E."/>
            <person name="Abrahams R."/>
            <person name="Bazan D.C."/>
            <person name="Beglau B.C."/>
            <person name="Blaylock E.C."/>
            <person name="Choi J.D."/>
            <person name="Grewal S.K."/>
            <person name="Hernandez E.V."/>
            <person name="Kim D.J."/>
            <person name="Kim K."/>
            <person name="Lee Y."/>
            <person name="Linde M.K."/>
            <person name="Lopez M.B."/>
            <person name="Pangalila E."/>
            <person name="Parker M.A."/>
            <person name="Specht R.C."/>
            <person name="Teng M.C."/>
            <person name="Toledo B."/>
            <person name="Tran S."/>
            <person name="Yu H."/>
            <person name="Kalaj N."/>
            <person name="Muthiah A.S."/>
            <person name="Dean N.S."/>
            <person name="Diaz A."/>
            <person name="Garlena R.A."/>
            <person name="Russell D.A."/>
            <person name="Pope W.H."/>
            <person name="Jacobs-Sera D."/>
            <person name="Hatfull G.F."/>
        </authorList>
    </citation>
    <scope>NUCLEOTIDE SEQUENCE [LARGE SCALE GENOMIC DNA]</scope>
</reference>
<organism evidence="1 2">
    <name type="scientific">Microbacterium phage OneinaGillian</name>
    <dbReference type="NCBI Taxonomy" id="2301604"/>
    <lineage>
        <taxon>Viruses</taxon>
        <taxon>Duplodnaviria</taxon>
        <taxon>Heunggongvirae</taxon>
        <taxon>Uroviricota</taxon>
        <taxon>Caudoviricetes</taxon>
        <taxon>Gillianvirus</taxon>
        <taxon>Gillianvirus oneinagillian</taxon>
    </lineage>
</organism>
<accession>A0A385UJD0</accession>
<evidence type="ECO:0000313" key="2">
    <source>
        <dbReference type="Proteomes" id="UP000279330"/>
    </source>
</evidence>
<dbReference type="KEGG" id="vg:55003739"/>
<evidence type="ECO:0000313" key="1">
    <source>
        <dbReference type="EMBL" id="AYB70174.1"/>
    </source>
</evidence>
<dbReference type="GeneID" id="55003739"/>
<dbReference type="Proteomes" id="UP000279330">
    <property type="component" value="Segment"/>
</dbReference>
<proteinExistence type="predicted"/>
<gene>
    <name evidence="1" type="primary">65</name>
    <name evidence="1" type="ORF">SEA_ONEIAGILLIAN_64</name>
</gene>
<sequence length="62" mass="6728">MRVSMSIEGDGVVTEVSREYEPESTEIRSVSDRQIVKHEDPTLESVTQAVASAAATAHNLNV</sequence>
<dbReference type="EMBL" id="MH727556">
    <property type="protein sequence ID" value="AYB70174.1"/>
    <property type="molecule type" value="Genomic_DNA"/>
</dbReference>